<comment type="caution">
    <text evidence="1">The sequence shown here is derived from an EMBL/GenBank/DDBJ whole genome shotgun (WGS) entry which is preliminary data.</text>
</comment>
<reference evidence="1" key="1">
    <citation type="journal article" date="2013" name="Environ. Microbiol.">
        <title>Microbiota from the distal guts of lean and obese adolescents exhibit partial functional redundancy besides clear differences in community structure.</title>
        <authorList>
            <person name="Ferrer M."/>
            <person name="Ruiz A."/>
            <person name="Lanza F."/>
            <person name="Haange S.B."/>
            <person name="Oberbach A."/>
            <person name="Till H."/>
            <person name="Bargiela R."/>
            <person name="Campoy C."/>
            <person name="Segura M.T."/>
            <person name="Richter M."/>
            <person name="von Bergen M."/>
            <person name="Seifert J."/>
            <person name="Suarez A."/>
        </authorList>
    </citation>
    <scope>NUCLEOTIDE SEQUENCE</scope>
</reference>
<organism evidence="1">
    <name type="scientific">human gut metagenome</name>
    <dbReference type="NCBI Taxonomy" id="408170"/>
    <lineage>
        <taxon>unclassified sequences</taxon>
        <taxon>metagenomes</taxon>
        <taxon>organismal metagenomes</taxon>
    </lineage>
</organism>
<dbReference type="EMBL" id="AJWZ01006766">
    <property type="protein sequence ID" value="EKC58858.1"/>
    <property type="molecule type" value="Genomic_DNA"/>
</dbReference>
<proteinExistence type="predicted"/>
<protein>
    <submittedName>
        <fullName evidence="1">Uncharacterized protein</fullName>
    </submittedName>
</protein>
<name>K1SMN4_9ZZZZ</name>
<accession>K1SMN4</accession>
<dbReference type="AlphaFoldDB" id="K1SMN4"/>
<gene>
    <name evidence="1" type="ORF">OBE_09781</name>
</gene>
<evidence type="ECO:0000313" key="1">
    <source>
        <dbReference type="EMBL" id="EKC58858.1"/>
    </source>
</evidence>
<feature type="non-terminal residue" evidence="1">
    <location>
        <position position="1"/>
    </location>
</feature>
<sequence length="37" mass="4162">DENVMMLSETKNILSEFIRHNDAPFIYEKSATATTGS</sequence>